<evidence type="ECO:0000259" key="1">
    <source>
        <dbReference type="PROSITE" id="PS51071"/>
    </source>
</evidence>
<dbReference type="EMBL" id="CACRTL010000031">
    <property type="protein sequence ID" value="VYU24704.1"/>
    <property type="molecule type" value="Genomic_DNA"/>
</dbReference>
<dbReference type="GO" id="GO:0003700">
    <property type="term" value="F:DNA-binding transcription factor activity"/>
    <property type="evidence" value="ECO:0007669"/>
    <property type="project" value="InterPro"/>
</dbReference>
<accession>A0A6N3DA30</accession>
<dbReference type="PROSITE" id="PS51071">
    <property type="entry name" value="HTH_RPIR"/>
    <property type="match status" value="1"/>
</dbReference>
<dbReference type="RefSeq" id="WP_054322532.1">
    <property type="nucleotide sequence ID" value="NZ_CACRTL010000031.1"/>
</dbReference>
<dbReference type="PANTHER" id="PTHR30514">
    <property type="entry name" value="GLUCOKINASE"/>
    <property type="match status" value="1"/>
</dbReference>
<gene>
    <name evidence="2" type="primary">murR_14</name>
    <name evidence="2" type="ORF">CRLFYP8_03311</name>
</gene>
<dbReference type="SUPFAM" id="SSF53697">
    <property type="entry name" value="SIS domain"/>
    <property type="match status" value="1"/>
</dbReference>
<dbReference type="Pfam" id="PF01418">
    <property type="entry name" value="HTH_6"/>
    <property type="match status" value="1"/>
</dbReference>
<dbReference type="InterPro" id="IPR009057">
    <property type="entry name" value="Homeodomain-like_sf"/>
</dbReference>
<dbReference type="PANTHER" id="PTHR30514:SF1">
    <property type="entry name" value="HTH-TYPE TRANSCRIPTIONAL REGULATOR HEXR-RELATED"/>
    <property type="match status" value="1"/>
</dbReference>
<dbReference type="GO" id="GO:1901135">
    <property type="term" value="P:carbohydrate derivative metabolic process"/>
    <property type="evidence" value="ECO:0007669"/>
    <property type="project" value="InterPro"/>
</dbReference>
<dbReference type="GO" id="GO:0003677">
    <property type="term" value="F:DNA binding"/>
    <property type="evidence" value="ECO:0007669"/>
    <property type="project" value="InterPro"/>
</dbReference>
<dbReference type="InterPro" id="IPR036388">
    <property type="entry name" value="WH-like_DNA-bd_sf"/>
</dbReference>
<organism evidence="2">
    <name type="scientific">Thomasclavelia ramosa</name>
    <dbReference type="NCBI Taxonomy" id="1547"/>
    <lineage>
        <taxon>Bacteria</taxon>
        <taxon>Bacillati</taxon>
        <taxon>Bacillota</taxon>
        <taxon>Erysipelotrichia</taxon>
        <taxon>Erysipelotrichales</taxon>
        <taxon>Coprobacillaceae</taxon>
        <taxon>Thomasclavelia</taxon>
    </lineage>
</organism>
<reference evidence="2" key="1">
    <citation type="submission" date="2019-11" db="EMBL/GenBank/DDBJ databases">
        <authorList>
            <person name="Feng L."/>
        </authorList>
    </citation>
    <scope>NUCLEOTIDE SEQUENCE</scope>
    <source>
        <strain evidence="2">CramosumLFYP8</strain>
    </source>
</reference>
<dbReference type="AlphaFoldDB" id="A0A6N3DA30"/>
<dbReference type="InterPro" id="IPR047640">
    <property type="entry name" value="RpiR-like"/>
</dbReference>
<dbReference type="GO" id="GO:0097367">
    <property type="term" value="F:carbohydrate derivative binding"/>
    <property type="evidence" value="ECO:0007669"/>
    <property type="project" value="InterPro"/>
</dbReference>
<dbReference type="SUPFAM" id="SSF46689">
    <property type="entry name" value="Homeodomain-like"/>
    <property type="match status" value="1"/>
</dbReference>
<protein>
    <submittedName>
        <fullName evidence="2">HTH-type transcriptional regulator MurR</fullName>
    </submittedName>
</protein>
<dbReference type="InterPro" id="IPR000281">
    <property type="entry name" value="HTH_RpiR"/>
</dbReference>
<evidence type="ECO:0000313" key="2">
    <source>
        <dbReference type="EMBL" id="VYU24704.1"/>
    </source>
</evidence>
<dbReference type="Gene3D" id="3.40.50.10490">
    <property type="entry name" value="Glucose-6-phosphate isomerase like protein, domain 1"/>
    <property type="match status" value="1"/>
</dbReference>
<proteinExistence type="predicted"/>
<sequence>MNPFDKMKLKKETFTKKELVIYNLLYNNPDLILRRSATDLSTNHHVSQSTITRFCQKLGYDGFNEFKFDVFRNEKQVIDKQENNVSSIDMYIKIFQIIKHSLDYSQLAKLAHDIINAQSIIIIGYHKSALPSKMLQFNLFKIHKKAMYISQDEIHELPNIIQENDILIAFSNDGNGLEAIKNEIKSEKQEKQFNLSIITMNDKLSLKKLSDNYVWLPSSTNQGFEVYLENQIIFFLYVDLLTSEITEHI</sequence>
<dbReference type="InterPro" id="IPR046348">
    <property type="entry name" value="SIS_dom_sf"/>
</dbReference>
<feature type="domain" description="HTH rpiR-type" evidence="1">
    <location>
        <begin position="1"/>
        <end position="77"/>
    </location>
</feature>
<dbReference type="Gene3D" id="1.10.10.10">
    <property type="entry name" value="Winged helix-like DNA-binding domain superfamily/Winged helix DNA-binding domain"/>
    <property type="match status" value="1"/>
</dbReference>
<name>A0A6N3DA30_9FIRM</name>